<accession>A0A7G5B7S8</accession>
<sequence length="125" mass="13242">MDTLLLDTSTWDLTTDASGNLATVGDADRDATNGGALRLAQDVAARVSSWRGEVYYDTTQGIPYDTILGEYPNLVVLQQLYSEESLNVPGCATALAELTYDRAGRLLGGTINVSDISGNPAVVTL</sequence>
<dbReference type="Proteomes" id="UP000515295">
    <property type="component" value="Segment"/>
</dbReference>
<dbReference type="EMBL" id="MT740725">
    <property type="protein sequence ID" value="QMV32351.1"/>
    <property type="molecule type" value="Genomic_DNA"/>
</dbReference>
<evidence type="ECO:0000313" key="2">
    <source>
        <dbReference type="Proteomes" id="UP000515295"/>
    </source>
</evidence>
<evidence type="ECO:0000313" key="1">
    <source>
        <dbReference type="EMBL" id="QMV32351.1"/>
    </source>
</evidence>
<name>A0A7G5B7S8_9CAUD</name>
<protein>
    <submittedName>
        <fullName evidence="1">Uncharacterized protein</fullName>
    </submittedName>
</protein>
<proteinExistence type="predicted"/>
<organism evidence="1 2">
    <name type="scientific">Ralstonia phage Adzire</name>
    <dbReference type="NCBI Taxonomy" id="2759711"/>
    <lineage>
        <taxon>Viruses</taxon>
        <taxon>Duplodnaviria</taxon>
        <taxon>Heunggongvirae</taxon>
        <taxon>Uroviricota</taxon>
        <taxon>Caudoviricetes</taxon>
        <taxon>Bakolyvirus</taxon>
        <taxon>Bakolyvirus simangalove</taxon>
    </lineage>
</organism>
<reference evidence="1 2" key="1">
    <citation type="submission" date="2020-07" db="EMBL/GenBank/DDBJ databases">
        <title>Ralstonia phages.</title>
        <authorList>
            <person name="Trotereau A."/>
            <person name="Boyer C."/>
            <person name="Torres-Barcelo C."/>
        </authorList>
    </citation>
    <scope>NUCLEOTIDE SEQUENCE [LARGE SCALE GENOMIC DNA]</scope>
</reference>
<gene>
    <name evidence="1" type="ORF">S1_00034</name>
</gene>